<dbReference type="WBParaSite" id="nRc.2.0.1.t21951-RA">
    <property type="protein sequence ID" value="nRc.2.0.1.t21951-RA"/>
    <property type="gene ID" value="nRc.2.0.1.g21951"/>
</dbReference>
<evidence type="ECO:0000313" key="2">
    <source>
        <dbReference type="WBParaSite" id="nRc.2.0.1.t21951-RA"/>
    </source>
</evidence>
<dbReference type="AlphaFoldDB" id="A0A915J681"/>
<keyword evidence="1" id="KW-1185">Reference proteome</keyword>
<organism evidence="1 2">
    <name type="scientific">Romanomermis culicivorax</name>
    <name type="common">Nematode worm</name>
    <dbReference type="NCBI Taxonomy" id="13658"/>
    <lineage>
        <taxon>Eukaryota</taxon>
        <taxon>Metazoa</taxon>
        <taxon>Ecdysozoa</taxon>
        <taxon>Nematoda</taxon>
        <taxon>Enoplea</taxon>
        <taxon>Dorylaimia</taxon>
        <taxon>Mermithida</taxon>
        <taxon>Mermithoidea</taxon>
        <taxon>Mermithidae</taxon>
        <taxon>Romanomermis</taxon>
    </lineage>
</organism>
<proteinExistence type="predicted"/>
<accession>A0A915J681</accession>
<protein>
    <submittedName>
        <fullName evidence="2">Uncharacterized protein</fullName>
    </submittedName>
</protein>
<name>A0A915J681_ROMCU</name>
<dbReference type="Proteomes" id="UP000887565">
    <property type="component" value="Unplaced"/>
</dbReference>
<reference evidence="2" key="1">
    <citation type="submission" date="2022-11" db="UniProtKB">
        <authorList>
            <consortium name="WormBaseParasite"/>
        </authorList>
    </citation>
    <scope>IDENTIFICATION</scope>
</reference>
<evidence type="ECO:0000313" key="1">
    <source>
        <dbReference type="Proteomes" id="UP000887565"/>
    </source>
</evidence>
<sequence>MRIMKSRSSVVDDKRSPMYMAAAVKTPKSEMAKYLAITQKNVEFNDNTLRPNSEMQSPIVADCR</sequence>